<dbReference type="OrthoDB" id="6591885at2759"/>
<evidence type="ECO:0000313" key="3">
    <source>
        <dbReference type="EMBL" id="CAB3987355.1"/>
    </source>
</evidence>
<name>A0A6S7G6H2_PARCT</name>
<gene>
    <name evidence="3" type="ORF">PACLA_8A083190</name>
</gene>
<dbReference type="Pfam" id="PF02251">
    <property type="entry name" value="PA28_N"/>
    <property type="match status" value="1"/>
</dbReference>
<comment type="similarity">
    <text evidence="1">Belongs to the PA28 family.</text>
</comment>
<dbReference type="AlphaFoldDB" id="A0A6S7G6H2"/>
<dbReference type="GO" id="GO:0061133">
    <property type="term" value="F:endopeptidase activator activity"/>
    <property type="evidence" value="ECO:0007669"/>
    <property type="project" value="TreeGrafter"/>
</dbReference>
<dbReference type="InterPro" id="IPR036997">
    <property type="entry name" value="PA28_C_sf"/>
</dbReference>
<comment type="caution">
    <text evidence="3">The sequence shown here is derived from an EMBL/GenBank/DDBJ whole genome shotgun (WGS) entry which is preliminary data.</text>
</comment>
<dbReference type="GO" id="GO:0005654">
    <property type="term" value="C:nucleoplasm"/>
    <property type="evidence" value="ECO:0007669"/>
    <property type="project" value="TreeGrafter"/>
</dbReference>
<dbReference type="GO" id="GO:0008537">
    <property type="term" value="C:proteasome activator complex"/>
    <property type="evidence" value="ECO:0007669"/>
    <property type="project" value="InterPro"/>
</dbReference>
<proteinExistence type="inferred from homology"/>
<dbReference type="GO" id="GO:0061136">
    <property type="term" value="P:regulation of proteasomal protein catabolic process"/>
    <property type="evidence" value="ECO:0007669"/>
    <property type="project" value="TreeGrafter"/>
</dbReference>
<dbReference type="PANTHER" id="PTHR10660">
    <property type="entry name" value="PROTEASOME REGULATOR PA28"/>
    <property type="match status" value="1"/>
</dbReference>
<dbReference type="GO" id="GO:0005737">
    <property type="term" value="C:cytoplasm"/>
    <property type="evidence" value="ECO:0007669"/>
    <property type="project" value="TreeGrafter"/>
</dbReference>
<dbReference type="EMBL" id="CACRXK020001161">
    <property type="protein sequence ID" value="CAB3987355.1"/>
    <property type="molecule type" value="Genomic_DNA"/>
</dbReference>
<dbReference type="Pfam" id="PF02252">
    <property type="entry name" value="PA28_C"/>
    <property type="match status" value="1"/>
</dbReference>
<evidence type="ECO:0000256" key="2">
    <source>
        <dbReference type="ARBA" id="ARBA00022942"/>
    </source>
</evidence>
<accession>A0A6S7G6H2</accession>
<dbReference type="Gene3D" id="1.20.5.120">
    <property type="entry name" value="Proteasome activator pa28, N-terminal domain"/>
    <property type="match status" value="1"/>
</dbReference>
<dbReference type="InterPro" id="IPR036252">
    <property type="entry name" value="Proteasome_activ_sf"/>
</dbReference>
<sequence length="260" mass="29288">MKECLVGEVTPGMKASDHDYCGPSTYSQVSSASAFTLFVNNGGLRIPSKSVYTTIEHCEHIFKLYVCQKGNGINNMKNLKSKMILEVCHNFLLDGNKSVFADHELGANEDMVEDDHQVKKYRDELTSKTEKLIKEIFPAKVIHLNEFLKEKFNITDLKKLDTGINVPVVHPLVLANDIQPSTKKRKIEDEEPLHKTAVQNGPLKAIPLNEPLVDLIESLKPEIQDLMENCNSVKTWIQLLIPRIEDGNNFGVSIQVISYL</sequence>
<dbReference type="Proteomes" id="UP001152795">
    <property type="component" value="Unassembled WGS sequence"/>
</dbReference>
<reference evidence="3" key="1">
    <citation type="submission" date="2020-04" db="EMBL/GenBank/DDBJ databases">
        <authorList>
            <person name="Alioto T."/>
            <person name="Alioto T."/>
            <person name="Gomez Garrido J."/>
        </authorList>
    </citation>
    <scope>NUCLEOTIDE SEQUENCE</scope>
    <source>
        <strain evidence="3">A484AB</strain>
    </source>
</reference>
<dbReference type="InterPro" id="IPR009077">
    <property type="entry name" value="Proteasome_activ_PA28"/>
</dbReference>
<evidence type="ECO:0000256" key="1">
    <source>
        <dbReference type="ARBA" id="ARBA00005883"/>
    </source>
</evidence>
<evidence type="ECO:0000313" key="4">
    <source>
        <dbReference type="Proteomes" id="UP001152795"/>
    </source>
</evidence>
<dbReference type="InterPro" id="IPR003186">
    <property type="entry name" value="PA28_C"/>
</dbReference>
<keyword evidence="2 3" id="KW-0647">Proteasome</keyword>
<dbReference type="GO" id="GO:2000045">
    <property type="term" value="P:regulation of G1/S transition of mitotic cell cycle"/>
    <property type="evidence" value="ECO:0007669"/>
    <property type="project" value="TreeGrafter"/>
</dbReference>
<dbReference type="Gene3D" id="1.20.120.180">
    <property type="entry name" value="Proteasome activator pa28, C-terminal domain"/>
    <property type="match status" value="1"/>
</dbReference>
<dbReference type="SUPFAM" id="SSF47216">
    <property type="entry name" value="Proteasome activator"/>
    <property type="match status" value="1"/>
</dbReference>
<keyword evidence="4" id="KW-1185">Reference proteome</keyword>
<organism evidence="3 4">
    <name type="scientific">Paramuricea clavata</name>
    <name type="common">Red gorgonian</name>
    <name type="synonym">Violescent sea-whip</name>
    <dbReference type="NCBI Taxonomy" id="317549"/>
    <lineage>
        <taxon>Eukaryota</taxon>
        <taxon>Metazoa</taxon>
        <taxon>Cnidaria</taxon>
        <taxon>Anthozoa</taxon>
        <taxon>Octocorallia</taxon>
        <taxon>Malacalcyonacea</taxon>
        <taxon>Plexauridae</taxon>
        <taxon>Paramuricea</taxon>
    </lineage>
</organism>
<protein>
    <submittedName>
        <fullName evidence="3">Proteasome activator complex subunit 3, partial</fullName>
    </submittedName>
</protein>
<dbReference type="InterPro" id="IPR036996">
    <property type="entry name" value="PA28_N_sf"/>
</dbReference>
<dbReference type="PANTHER" id="PTHR10660:SF2">
    <property type="entry name" value="LD45860P"/>
    <property type="match status" value="1"/>
</dbReference>
<dbReference type="InterPro" id="IPR003185">
    <property type="entry name" value="Proteasome_activ_PA28_N"/>
</dbReference>